<evidence type="ECO:0000256" key="1">
    <source>
        <dbReference type="SAM" id="MobiDB-lite"/>
    </source>
</evidence>
<evidence type="ECO:0000313" key="2">
    <source>
        <dbReference type="EMBL" id="TNN86874.1"/>
    </source>
</evidence>
<feature type="region of interest" description="Disordered" evidence="1">
    <location>
        <begin position="145"/>
        <end position="172"/>
    </location>
</feature>
<dbReference type="EMBL" id="SRLO01000012">
    <property type="protein sequence ID" value="TNN86874.1"/>
    <property type="molecule type" value="Genomic_DNA"/>
</dbReference>
<proteinExistence type="predicted"/>
<dbReference type="AlphaFoldDB" id="A0A4Z2JAN9"/>
<comment type="caution">
    <text evidence="2">The sequence shown here is derived from an EMBL/GenBank/DDBJ whole genome shotgun (WGS) entry which is preliminary data.</text>
</comment>
<dbReference type="Proteomes" id="UP000314294">
    <property type="component" value="Unassembled WGS sequence"/>
</dbReference>
<evidence type="ECO:0000313" key="3">
    <source>
        <dbReference type="Proteomes" id="UP000314294"/>
    </source>
</evidence>
<name>A0A4Z2JAN9_9TELE</name>
<sequence>MSVSNIWLQVWAMKSRCFAATASFRQVELLQLTSSYVLGDVIHQFTLRALMGHGFIQFTGHQGLRHGFFSTLPKKQRHLLPLHQHRPQHQLVEGELESTDLRVIHSGNGEEVVNIDPVLKEQFDKVHSVEHQSVHHGLLQRVHLRGGEDDKGKPTGHRGALRPHVHQDAGSQSNTPWVFYDICGARSDLRVLIFCREMCFSSSRRSLTSEPYFPQVPLSVRMKWEWLLLSTASLLRGFAIV</sequence>
<gene>
    <name evidence="2" type="ORF">EYF80_002629</name>
</gene>
<feature type="compositionally biased region" description="Basic residues" evidence="1">
    <location>
        <begin position="154"/>
        <end position="164"/>
    </location>
</feature>
<protein>
    <submittedName>
        <fullName evidence="2">Uncharacterized protein</fullName>
    </submittedName>
</protein>
<keyword evidence="3" id="KW-1185">Reference proteome</keyword>
<accession>A0A4Z2JAN9</accession>
<reference evidence="2 3" key="1">
    <citation type="submission" date="2019-03" db="EMBL/GenBank/DDBJ databases">
        <title>First draft genome of Liparis tanakae, snailfish: a comprehensive survey of snailfish specific genes.</title>
        <authorList>
            <person name="Kim W."/>
            <person name="Song I."/>
            <person name="Jeong J.-H."/>
            <person name="Kim D."/>
            <person name="Kim S."/>
            <person name="Ryu S."/>
            <person name="Song J.Y."/>
            <person name="Lee S.K."/>
        </authorList>
    </citation>
    <scope>NUCLEOTIDE SEQUENCE [LARGE SCALE GENOMIC DNA]</scope>
    <source>
        <tissue evidence="2">Muscle</tissue>
    </source>
</reference>
<organism evidence="2 3">
    <name type="scientific">Liparis tanakae</name>
    <name type="common">Tanaka's snailfish</name>
    <dbReference type="NCBI Taxonomy" id="230148"/>
    <lineage>
        <taxon>Eukaryota</taxon>
        <taxon>Metazoa</taxon>
        <taxon>Chordata</taxon>
        <taxon>Craniata</taxon>
        <taxon>Vertebrata</taxon>
        <taxon>Euteleostomi</taxon>
        <taxon>Actinopterygii</taxon>
        <taxon>Neopterygii</taxon>
        <taxon>Teleostei</taxon>
        <taxon>Neoteleostei</taxon>
        <taxon>Acanthomorphata</taxon>
        <taxon>Eupercaria</taxon>
        <taxon>Perciformes</taxon>
        <taxon>Cottioidei</taxon>
        <taxon>Cottales</taxon>
        <taxon>Liparidae</taxon>
        <taxon>Liparis</taxon>
    </lineage>
</organism>